<dbReference type="Proteomes" id="UP000029223">
    <property type="component" value="Unassembled WGS sequence"/>
</dbReference>
<sequence>MLIGVGTIIAAPQAASVTAMEAASAVLQSFIVKPHFL</sequence>
<reference evidence="2" key="1">
    <citation type="submission" date="2014-09" db="EMBL/GenBank/DDBJ databases">
        <title>Vibrio variabilis JCM 19239. (C206) whole genome shotgun sequence.</title>
        <authorList>
            <person name="Sawabe T."/>
            <person name="Meirelles P."/>
            <person name="Nakanishi M."/>
            <person name="Sayaka M."/>
            <person name="Hattori M."/>
            <person name="Ohkuma M."/>
        </authorList>
    </citation>
    <scope>NUCLEOTIDE SEQUENCE [LARGE SCALE GENOMIC DNA]</scope>
    <source>
        <strain evidence="2">JCM 19239</strain>
    </source>
</reference>
<name>A0ABQ0JD19_9VIBR</name>
<protein>
    <submittedName>
        <fullName evidence="1">Uncharacterized protein</fullName>
    </submittedName>
</protein>
<reference evidence="2" key="2">
    <citation type="submission" date="2014-09" db="EMBL/GenBank/DDBJ databases">
        <authorList>
            <consortium name="NBRP consortium"/>
            <person name="Sawabe T."/>
            <person name="Meirelles P."/>
            <person name="Nakanishi M."/>
            <person name="Sayaka M."/>
            <person name="Hattori M."/>
            <person name="Ohkuma M."/>
        </authorList>
    </citation>
    <scope>NUCLEOTIDE SEQUENCE [LARGE SCALE GENOMIC DNA]</scope>
    <source>
        <strain evidence="2">JCM 19239</strain>
    </source>
</reference>
<organism evidence="1 2">
    <name type="scientific">Vibrio variabilis</name>
    <dbReference type="NCBI Taxonomy" id="990271"/>
    <lineage>
        <taxon>Bacteria</taxon>
        <taxon>Pseudomonadati</taxon>
        <taxon>Pseudomonadota</taxon>
        <taxon>Gammaproteobacteria</taxon>
        <taxon>Vibrionales</taxon>
        <taxon>Vibrionaceae</taxon>
        <taxon>Vibrio</taxon>
    </lineage>
</organism>
<gene>
    <name evidence="1" type="ORF">JCM19239_163</name>
</gene>
<keyword evidence="2" id="KW-1185">Reference proteome</keyword>
<accession>A0ABQ0JD19</accession>
<evidence type="ECO:0000313" key="2">
    <source>
        <dbReference type="Proteomes" id="UP000029223"/>
    </source>
</evidence>
<comment type="caution">
    <text evidence="1">The sequence shown here is derived from an EMBL/GenBank/DDBJ whole genome shotgun (WGS) entry which is preliminary data.</text>
</comment>
<dbReference type="EMBL" id="BBMS01000020">
    <property type="protein sequence ID" value="GAL26661.1"/>
    <property type="molecule type" value="Genomic_DNA"/>
</dbReference>
<evidence type="ECO:0000313" key="1">
    <source>
        <dbReference type="EMBL" id="GAL26661.1"/>
    </source>
</evidence>
<proteinExistence type="predicted"/>